<reference evidence="3" key="1">
    <citation type="submission" date="2024-07" db="EMBL/GenBank/DDBJ databases">
        <title>Two chromosome-level genome assemblies of Korean endemic species Abeliophyllum distichum and Forsythia ovata (Oleaceae).</title>
        <authorList>
            <person name="Jang H."/>
        </authorList>
    </citation>
    <scope>NUCLEOTIDE SEQUENCE [LARGE SCALE GENOMIC DNA]</scope>
</reference>
<comment type="caution">
    <text evidence="2">The sequence shown here is derived from an EMBL/GenBank/DDBJ whole genome shotgun (WGS) entry which is preliminary data.</text>
</comment>
<name>A0ABD1TMU0_9LAMI</name>
<proteinExistence type="predicted"/>
<dbReference type="Proteomes" id="UP001604277">
    <property type="component" value="Unassembled WGS sequence"/>
</dbReference>
<protein>
    <submittedName>
        <fullName evidence="2">Uncharacterized protein</fullName>
    </submittedName>
</protein>
<dbReference type="PANTHER" id="PTHR31071:SF2">
    <property type="entry name" value="ACTIN CYTOSKELETON-REGULATORY COMPLEX PAN-LIKE PROTEIN"/>
    <property type="match status" value="1"/>
</dbReference>
<organism evidence="2 3">
    <name type="scientific">Forsythia ovata</name>
    <dbReference type="NCBI Taxonomy" id="205694"/>
    <lineage>
        <taxon>Eukaryota</taxon>
        <taxon>Viridiplantae</taxon>
        <taxon>Streptophyta</taxon>
        <taxon>Embryophyta</taxon>
        <taxon>Tracheophyta</taxon>
        <taxon>Spermatophyta</taxon>
        <taxon>Magnoliopsida</taxon>
        <taxon>eudicotyledons</taxon>
        <taxon>Gunneridae</taxon>
        <taxon>Pentapetalae</taxon>
        <taxon>asterids</taxon>
        <taxon>lamiids</taxon>
        <taxon>Lamiales</taxon>
        <taxon>Oleaceae</taxon>
        <taxon>Forsythieae</taxon>
        <taxon>Forsythia</taxon>
    </lineage>
</organism>
<keyword evidence="3" id="KW-1185">Reference proteome</keyword>
<dbReference type="InterPro" id="IPR043424">
    <property type="entry name" value="BLT-like"/>
</dbReference>
<accession>A0ABD1TMU0</accession>
<keyword evidence="1" id="KW-0175">Coiled coil</keyword>
<dbReference type="EMBL" id="JBFOLJ010000008">
    <property type="protein sequence ID" value="KAL2513923.1"/>
    <property type="molecule type" value="Genomic_DNA"/>
</dbReference>
<dbReference type="AlphaFoldDB" id="A0ABD1TMU0"/>
<evidence type="ECO:0000256" key="1">
    <source>
        <dbReference type="SAM" id="Coils"/>
    </source>
</evidence>
<sequence>MLLLKRRNHQPKVRRKSGRIIRVNISARKLSVGLWRLQLPEFQTNGGQRLGFQSGGDHVGVVPVHGHHINKALNSPAKDLLHNPHYVSGPRNGNRISFKFEHSFQFLNSAMEGATKWDPVGWKASDELKQIFGQPKHIDQQESAVPLISALEADLEQARARINELETERRSSKKNSSIS</sequence>
<gene>
    <name evidence="2" type="ORF">Fot_27894</name>
</gene>
<evidence type="ECO:0000313" key="2">
    <source>
        <dbReference type="EMBL" id="KAL2513923.1"/>
    </source>
</evidence>
<dbReference type="PANTHER" id="PTHR31071">
    <property type="entry name" value="GB|AAF24581.1"/>
    <property type="match status" value="1"/>
</dbReference>
<evidence type="ECO:0000313" key="3">
    <source>
        <dbReference type="Proteomes" id="UP001604277"/>
    </source>
</evidence>
<feature type="coiled-coil region" evidence="1">
    <location>
        <begin position="148"/>
        <end position="175"/>
    </location>
</feature>